<dbReference type="Pfam" id="PF04149">
    <property type="entry name" value="DUF397"/>
    <property type="match status" value="1"/>
</dbReference>
<dbReference type="EMBL" id="JAYMRP010000022">
    <property type="protein sequence ID" value="MFB8775590.1"/>
    <property type="molecule type" value="Genomic_DNA"/>
</dbReference>
<feature type="region of interest" description="Disordered" evidence="1">
    <location>
        <begin position="1"/>
        <end position="27"/>
    </location>
</feature>
<feature type="domain" description="DUF397" evidence="2">
    <location>
        <begin position="16"/>
        <end position="64"/>
    </location>
</feature>
<evidence type="ECO:0000313" key="4">
    <source>
        <dbReference type="Proteomes" id="UP001585080"/>
    </source>
</evidence>
<protein>
    <submittedName>
        <fullName evidence="3">DUF397 domain-containing protein</fullName>
    </submittedName>
</protein>
<feature type="compositionally biased region" description="Polar residues" evidence="1">
    <location>
        <begin position="1"/>
        <end position="24"/>
    </location>
</feature>
<evidence type="ECO:0000259" key="2">
    <source>
        <dbReference type="Pfam" id="PF04149"/>
    </source>
</evidence>
<dbReference type="Proteomes" id="UP001585080">
    <property type="component" value="Unassembled WGS sequence"/>
</dbReference>
<keyword evidence="4" id="KW-1185">Reference proteome</keyword>
<evidence type="ECO:0000313" key="3">
    <source>
        <dbReference type="EMBL" id="MFB8775590.1"/>
    </source>
</evidence>
<comment type="caution">
    <text evidence="3">The sequence shown here is derived from an EMBL/GenBank/DDBJ whole genome shotgun (WGS) entry which is preliminary data.</text>
</comment>
<dbReference type="InterPro" id="IPR007278">
    <property type="entry name" value="DUF397"/>
</dbReference>
<gene>
    <name evidence="3" type="ORF">VSS16_23090</name>
</gene>
<proteinExistence type="predicted"/>
<reference evidence="3 4" key="1">
    <citation type="submission" date="2024-01" db="EMBL/GenBank/DDBJ databases">
        <title>Genome mining of biosynthetic gene clusters to explore secondary metabolites of Streptomyces sp.</title>
        <authorList>
            <person name="Baig A."/>
            <person name="Ajitkumar Shintre N."/>
            <person name="Kumar H."/>
            <person name="Anbarasu A."/>
            <person name="Ramaiah S."/>
        </authorList>
    </citation>
    <scope>NUCLEOTIDE SEQUENCE [LARGE SCALE GENOMIC DNA]</scope>
    <source>
        <strain evidence="3 4">A57</strain>
    </source>
</reference>
<accession>A0ABV5EFL2</accession>
<name>A0ABV5EFL2_9ACTN</name>
<sequence length="67" mass="7079">MKPNEPTITDASELSGWRKSSYSGGSSGNCLEVNDTCAVRDSKKPTGPALIFSAPTWGAFVASLTER</sequence>
<evidence type="ECO:0000256" key="1">
    <source>
        <dbReference type="SAM" id="MobiDB-lite"/>
    </source>
</evidence>
<dbReference type="RefSeq" id="WP_376734191.1">
    <property type="nucleotide sequence ID" value="NZ_JAYMRP010000022.1"/>
</dbReference>
<organism evidence="3 4">
    <name type="scientific">Streptomyces broussonetiae</name>
    <dbReference type="NCBI Taxonomy" id="2686304"/>
    <lineage>
        <taxon>Bacteria</taxon>
        <taxon>Bacillati</taxon>
        <taxon>Actinomycetota</taxon>
        <taxon>Actinomycetes</taxon>
        <taxon>Kitasatosporales</taxon>
        <taxon>Streptomycetaceae</taxon>
        <taxon>Streptomyces</taxon>
    </lineage>
</organism>